<keyword evidence="2" id="KW-1185">Reference proteome</keyword>
<sequence length="74" mass="8436">MKTEKPILVTHSGRFIPSVSSAIPYCLPKSTTFGSNRTITMNEFRARHPSGRRLRDESHHLHNIYLTSSLITKI</sequence>
<evidence type="ECO:0000313" key="2">
    <source>
        <dbReference type="Proteomes" id="UP000321570"/>
    </source>
</evidence>
<dbReference type="AlphaFoldDB" id="A0A564YXD0"/>
<evidence type="ECO:0000313" key="1">
    <source>
        <dbReference type="EMBL" id="VUZ51373.1"/>
    </source>
</evidence>
<gene>
    <name evidence="1" type="ORF">WMSIL1_LOCUS10099</name>
</gene>
<organism evidence="1 2">
    <name type="scientific">Hymenolepis diminuta</name>
    <name type="common">Rat tapeworm</name>
    <dbReference type="NCBI Taxonomy" id="6216"/>
    <lineage>
        <taxon>Eukaryota</taxon>
        <taxon>Metazoa</taxon>
        <taxon>Spiralia</taxon>
        <taxon>Lophotrochozoa</taxon>
        <taxon>Platyhelminthes</taxon>
        <taxon>Cestoda</taxon>
        <taxon>Eucestoda</taxon>
        <taxon>Cyclophyllidea</taxon>
        <taxon>Hymenolepididae</taxon>
        <taxon>Hymenolepis</taxon>
    </lineage>
</organism>
<dbReference type="Proteomes" id="UP000321570">
    <property type="component" value="Unassembled WGS sequence"/>
</dbReference>
<reference evidence="1 2" key="1">
    <citation type="submission" date="2019-07" db="EMBL/GenBank/DDBJ databases">
        <authorList>
            <person name="Jastrzebski P J."/>
            <person name="Paukszto L."/>
            <person name="Jastrzebski P J."/>
        </authorList>
    </citation>
    <scope>NUCLEOTIDE SEQUENCE [LARGE SCALE GENOMIC DNA]</scope>
    <source>
        <strain evidence="1 2">WMS-il1</strain>
    </source>
</reference>
<name>A0A564YXD0_HYMDI</name>
<protein>
    <submittedName>
        <fullName evidence="1">Uncharacterized protein</fullName>
    </submittedName>
</protein>
<proteinExistence type="predicted"/>
<dbReference type="EMBL" id="CABIJS010000443">
    <property type="protein sequence ID" value="VUZ51373.1"/>
    <property type="molecule type" value="Genomic_DNA"/>
</dbReference>
<accession>A0A564YXD0</accession>